<dbReference type="PANTHER" id="PTHR38050:SF1">
    <property type="entry name" value="FERULOYL ESTERASE C"/>
    <property type="match status" value="1"/>
</dbReference>
<protein>
    <recommendedName>
        <fullName evidence="11">Feruloyl esterase C</fullName>
        <ecNumber evidence="11">3.1.1.73</ecNumber>
    </recommendedName>
    <alternativeName>
        <fullName evidence="11">Ferulic acid esterase C</fullName>
    </alternativeName>
</protein>
<feature type="signal peptide" evidence="11">
    <location>
        <begin position="1"/>
        <end position="21"/>
    </location>
</feature>
<keyword evidence="5 11" id="KW-0732">Signal</keyword>
<dbReference type="Proteomes" id="UP000284842">
    <property type="component" value="Unassembled WGS sequence"/>
</dbReference>
<dbReference type="SMART" id="SM00236">
    <property type="entry name" value="fCBD"/>
    <property type="match status" value="1"/>
</dbReference>
<dbReference type="SUPFAM" id="SSF53474">
    <property type="entry name" value="alpha/beta-Hydrolases"/>
    <property type="match status" value="1"/>
</dbReference>
<proteinExistence type="inferred from homology"/>
<dbReference type="EMBL" id="NHTK01000971">
    <property type="protein sequence ID" value="PPR04239.1"/>
    <property type="molecule type" value="Genomic_DNA"/>
</dbReference>
<feature type="region of interest" description="Disordered" evidence="12">
    <location>
        <begin position="267"/>
        <end position="289"/>
    </location>
</feature>
<dbReference type="PROSITE" id="PS00562">
    <property type="entry name" value="CBM1_1"/>
    <property type="match status" value="1"/>
</dbReference>
<dbReference type="EC" id="3.1.1.73" evidence="11"/>
<dbReference type="GO" id="GO:0030600">
    <property type="term" value="F:feruloyl esterase activity"/>
    <property type="evidence" value="ECO:0007669"/>
    <property type="project" value="UniProtKB-UniRule"/>
</dbReference>
<keyword evidence="15" id="KW-1185">Reference proteome</keyword>
<dbReference type="InParanoid" id="A0A409YMD5"/>
<sequence length="328" mass="34852">MYRSASLFFLILAASLQTVIAGSAGCGKSPPSSGTKNIGNRQYILQVPANYNPSTEYKLIFTFHWGGGNMNQVPPGYYGLRALAGETAIFVAPNGFDNGWANTNDRDVQFVDQIVSEVKNNLCVDEKQLFATGFSYGGGMSFSLACSRPNVFRSVSVIAGGQVSGCTGGETRIPYLGIHGVVDSVANINAGRALRDRYLRVNGCQAKNAQEPARGPDSTYIKTEYSCAPGYPVWWIAHAGDHVGSPSSGPNWMATQTWDFWTKEIGGGGTSPDPTTTTTTTVNPSPTGNPGTCSAKWGQCGGQGWTGPTCCVSGSTCQAQNQWYSQCL</sequence>
<comment type="caution">
    <text evidence="14">The sequence shown here is derived from an EMBL/GenBank/DDBJ whole genome shotgun (WGS) entry which is preliminary data.</text>
</comment>
<dbReference type="GO" id="GO:0030248">
    <property type="term" value="F:cellulose binding"/>
    <property type="evidence" value="ECO:0007669"/>
    <property type="project" value="InterPro"/>
</dbReference>
<evidence type="ECO:0000256" key="2">
    <source>
        <dbReference type="ARBA" id="ARBA00010278"/>
    </source>
</evidence>
<keyword evidence="6 11" id="KW-0378">Hydrolase</keyword>
<dbReference type="PROSITE" id="PS51257">
    <property type="entry name" value="PROKAR_LIPOPROTEIN"/>
    <property type="match status" value="1"/>
</dbReference>
<dbReference type="OrthoDB" id="424610at2759"/>
<evidence type="ECO:0000256" key="1">
    <source>
        <dbReference type="ARBA" id="ARBA00004613"/>
    </source>
</evidence>
<dbReference type="PANTHER" id="PTHR38050">
    <property type="match status" value="1"/>
</dbReference>
<feature type="compositionally biased region" description="Low complexity" evidence="12">
    <location>
        <begin position="271"/>
        <end position="289"/>
    </location>
</feature>
<organism evidence="14 15">
    <name type="scientific">Panaeolus cyanescens</name>
    <dbReference type="NCBI Taxonomy" id="181874"/>
    <lineage>
        <taxon>Eukaryota</taxon>
        <taxon>Fungi</taxon>
        <taxon>Dikarya</taxon>
        <taxon>Basidiomycota</taxon>
        <taxon>Agaricomycotina</taxon>
        <taxon>Agaricomycetes</taxon>
        <taxon>Agaricomycetidae</taxon>
        <taxon>Agaricales</taxon>
        <taxon>Agaricineae</taxon>
        <taxon>Galeropsidaceae</taxon>
        <taxon>Panaeolus</taxon>
    </lineage>
</organism>
<comment type="subcellular location">
    <subcellularLocation>
        <location evidence="1 11">Secreted</location>
    </subcellularLocation>
</comment>
<comment type="similarity">
    <text evidence="2 11">Belongs to the faeC family.</text>
</comment>
<feature type="chain" id="PRO_5027134241" description="Feruloyl esterase C" evidence="11">
    <location>
        <begin position="22"/>
        <end position="328"/>
    </location>
</feature>
<keyword evidence="7 11" id="KW-0119">Carbohydrate metabolism</keyword>
<evidence type="ECO:0000313" key="14">
    <source>
        <dbReference type="EMBL" id="PPR04239.1"/>
    </source>
</evidence>
<dbReference type="AlphaFoldDB" id="A0A409YMD5"/>
<keyword evidence="3 11" id="KW-0964">Secreted</keyword>
<evidence type="ECO:0000256" key="11">
    <source>
        <dbReference type="RuleBase" id="RU367094"/>
    </source>
</evidence>
<evidence type="ECO:0000256" key="4">
    <source>
        <dbReference type="ARBA" id="ARBA00022651"/>
    </source>
</evidence>
<evidence type="ECO:0000313" key="15">
    <source>
        <dbReference type="Proteomes" id="UP000284842"/>
    </source>
</evidence>
<keyword evidence="4 11" id="KW-0858">Xylan degradation</keyword>
<keyword evidence="8 11" id="KW-0624">Polysaccharide degradation</keyword>
<evidence type="ECO:0000256" key="7">
    <source>
        <dbReference type="ARBA" id="ARBA00023277"/>
    </source>
</evidence>
<dbReference type="InterPro" id="IPR043595">
    <property type="entry name" value="FaeB/C/D"/>
</dbReference>
<accession>A0A409YMD5</accession>
<comment type="function">
    <text evidence="9 11">Involved in degradation of plant cell walls. Hydrolyzes the feruloyl-arabinose ester bond in arabinoxylans, and the feruloyl-galactose ester bond in pectin. Active against paranitrophenyl-acetate, methyl ferulate and wheat arabinoxylan.</text>
</comment>
<evidence type="ECO:0000256" key="3">
    <source>
        <dbReference type="ARBA" id="ARBA00022525"/>
    </source>
</evidence>
<dbReference type="InterPro" id="IPR000254">
    <property type="entry name" value="CBD"/>
</dbReference>
<dbReference type="ESTHER" id="9agar-a0a409ymd5">
    <property type="family name" value="FaeC"/>
</dbReference>
<evidence type="ECO:0000256" key="12">
    <source>
        <dbReference type="SAM" id="MobiDB-lite"/>
    </source>
</evidence>
<dbReference type="InterPro" id="IPR035971">
    <property type="entry name" value="CBD_sf"/>
</dbReference>
<evidence type="ECO:0000256" key="5">
    <source>
        <dbReference type="ARBA" id="ARBA00022729"/>
    </source>
</evidence>
<comment type="catalytic activity">
    <reaction evidence="10 11">
        <text>feruloyl-polysaccharide + H2O = ferulate + polysaccharide.</text>
        <dbReference type="EC" id="3.1.1.73"/>
    </reaction>
</comment>
<evidence type="ECO:0000256" key="9">
    <source>
        <dbReference type="ARBA" id="ARBA00025250"/>
    </source>
</evidence>
<evidence type="ECO:0000256" key="10">
    <source>
        <dbReference type="ARBA" id="ARBA00034075"/>
    </source>
</evidence>
<dbReference type="GO" id="GO:0005576">
    <property type="term" value="C:extracellular region"/>
    <property type="evidence" value="ECO:0007669"/>
    <property type="project" value="UniProtKB-SubCell"/>
</dbReference>
<evidence type="ECO:0000256" key="6">
    <source>
        <dbReference type="ARBA" id="ARBA00022801"/>
    </source>
</evidence>
<dbReference type="InterPro" id="IPR029058">
    <property type="entry name" value="AB_hydrolase_fold"/>
</dbReference>
<dbReference type="PROSITE" id="PS51164">
    <property type="entry name" value="CBM1_2"/>
    <property type="match status" value="1"/>
</dbReference>
<evidence type="ECO:0000259" key="13">
    <source>
        <dbReference type="PROSITE" id="PS51164"/>
    </source>
</evidence>
<feature type="domain" description="CBM1" evidence="13">
    <location>
        <begin position="292"/>
        <end position="328"/>
    </location>
</feature>
<gene>
    <name evidence="14" type="ORF">CVT24_013322</name>
</gene>
<evidence type="ECO:0000256" key="8">
    <source>
        <dbReference type="ARBA" id="ARBA00023326"/>
    </source>
</evidence>
<dbReference type="SUPFAM" id="SSF57180">
    <property type="entry name" value="Cellulose-binding domain"/>
    <property type="match status" value="1"/>
</dbReference>
<dbReference type="GO" id="GO:0045493">
    <property type="term" value="P:xylan catabolic process"/>
    <property type="evidence" value="ECO:0007669"/>
    <property type="project" value="UniProtKB-UniRule"/>
</dbReference>
<reference evidence="14 15" key="1">
    <citation type="journal article" date="2018" name="Evol. Lett.">
        <title>Horizontal gene cluster transfer increased hallucinogenic mushroom diversity.</title>
        <authorList>
            <person name="Reynolds H.T."/>
            <person name="Vijayakumar V."/>
            <person name="Gluck-Thaler E."/>
            <person name="Korotkin H.B."/>
            <person name="Matheny P.B."/>
            <person name="Slot J.C."/>
        </authorList>
    </citation>
    <scope>NUCLEOTIDE SEQUENCE [LARGE SCALE GENOMIC DNA]</scope>
    <source>
        <strain evidence="14 15">2629</strain>
    </source>
</reference>
<dbReference type="Gene3D" id="3.40.50.1820">
    <property type="entry name" value="alpha/beta hydrolase"/>
    <property type="match status" value="1"/>
</dbReference>
<dbReference type="STRING" id="181874.A0A409YMD5"/>
<dbReference type="Pfam" id="PF00734">
    <property type="entry name" value="CBM_1"/>
    <property type="match status" value="1"/>
</dbReference>
<name>A0A409YMD5_9AGAR</name>